<feature type="domain" description="Transglycosylase SLT" evidence="1">
    <location>
        <begin position="182"/>
        <end position="291"/>
    </location>
</feature>
<dbReference type="InterPro" id="IPR008258">
    <property type="entry name" value="Transglycosylase_SLT_dom_1"/>
</dbReference>
<organism evidence="2">
    <name type="scientific">uncultured prokaryote</name>
    <dbReference type="NCBI Taxonomy" id="198431"/>
    <lineage>
        <taxon>unclassified sequences</taxon>
        <taxon>environmental samples</taxon>
    </lineage>
</organism>
<proteinExistence type="predicted"/>
<dbReference type="InterPro" id="IPR023346">
    <property type="entry name" value="Lysozyme-like_dom_sf"/>
</dbReference>
<dbReference type="Pfam" id="PF01464">
    <property type="entry name" value="SLT"/>
    <property type="match status" value="1"/>
</dbReference>
<protein>
    <recommendedName>
        <fullName evidence="1">Transglycosylase SLT domain-containing protein</fullName>
    </recommendedName>
</protein>
<sequence>MKRHKKRRIVMKYILPPLAVTIIVPMLQHTVLKTEPFQQDLIRCVIAIDGRSKDMTYPIGYNYELLSLFAGQNGKEHDIILGGQEYMDSLKTGAIDIIVVPYSDSLVIDNTFYASIPLADQSAWVINGDRPNELQAINIWLSNFFTTEQHDKTVRRFTPSYAPYQRAASGKKYTYLSPYDDLISKYADSIGWDREMLTALVWQESKFHIEVKSRKGAVGIMQLMPNTVNHYEIDDYLDPDVNLAMAVKYIDRLQKMFKDYAANQEELMNFTLAAYNAGEGRIKDCIAYAISKGASGGLGGFGGGNRGGFGGVGRQSSMNSF</sequence>
<reference evidence="2" key="2">
    <citation type="submission" date="2015-07" db="EMBL/GenBank/DDBJ databases">
        <title>Plasmids, circular viruses and viroids from rat gut.</title>
        <authorList>
            <person name="Jorgensen T.J."/>
            <person name="Hansen M.A."/>
            <person name="Xu Z."/>
            <person name="Tabak M.A."/>
            <person name="Sorensen S.J."/>
            <person name="Hansen L.H."/>
        </authorList>
    </citation>
    <scope>NUCLEOTIDE SEQUENCE</scope>
    <source>
        <strain evidence="2">RGFK1022</strain>
    </source>
</reference>
<dbReference type="SUPFAM" id="SSF53955">
    <property type="entry name" value="Lysozyme-like"/>
    <property type="match status" value="1"/>
</dbReference>
<dbReference type="Gene3D" id="1.10.530.10">
    <property type="match status" value="1"/>
</dbReference>
<dbReference type="PANTHER" id="PTHR37423">
    <property type="entry name" value="SOLUBLE LYTIC MUREIN TRANSGLYCOSYLASE-RELATED"/>
    <property type="match status" value="1"/>
</dbReference>
<reference evidence="2" key="1">
    <citation type="submission" date="2015-06" db="EMBL/GenBank/DDBJ databases">
        <authorList>
            <person name="Joergensen T."/>
        </authorList>
    </citation>
    <scope>NUCLEOTIDE SEQUENCE</scope>
    <source>
        <strain evidence="2">RGFK1022</strain>
    </source>
</reference>
<accession>A0A0H5QKC0</accession>
<evidence type="ECO:0000313" key="2">
    <source>
        <dbReference type="EMBL" id="CRY96252.1"/>
    </source>
</evidence>
<dbReference type="AlphaFoldDB" id="A0A0H5QKC0"/>
<evidence type="ECO:0000259" key="1">
    <source>
        <dbReference type="Pfam" id="PF01464"/>
    </source>
</evidence>
<name>A0A0H5QKC0_9ZZZZ</name>
<dbReference type="PANTHER" id="PTHR37423:SF2">
    <property type="entry name" value="MEMBRANE-BOUND LYTIC MUREIN TRANSGLYCOSYLASE C"/>
    <property type="match status" value="1"/>
</dbReference>
<dbReference type="EMBL" id="LN853607">
    <property type="protein sequence ID" value="CRY96252.1"/>
    <property type="molecule type" value="Genomic_DNA"/>
</dbReference>